<accession>A0A915I9I2</accession>
<dbReference type="AlphaFoldDB" id="A0A915I9I2"/>
<name>A0A915I9I2_ROMCU</name>
<dbReference type="Proteomes" id="UP000887565">
    <property type="component" value="Unplaced"/>
</dbReference>
<sequence length="63" mass="7200">MFEVRMVGGIAYYKITIFVTLNGSFFDGKSSNSDILHFSIENLRKLKILLRTSCVRTLVTDHC</sequence>
<organism evidence="1 2">
    <name type="scientific">Romanomermis culicivorax</name>
    <name type="common">Nematode worm</name>
    <dbReference type="NCBI Taxonomy" id="13658"/>
    <lineage>
        <taxon>Eukaryota</taxon>
        <taxon>Metazoa</taxon>
        <taxon>Ecdysozoa</taxon>
        <taxon>Nematoda</taxon>
        <taxon>Enoplea</taxon>
        <taxon>Dorylaimia</taxon>
        <taxon>Mermithida</taxon>
        <taxon>Mermithoidea</taxon>
        <taxon>Mermithidae</taxon>
        <taxon>Romanomermis</taxon>
    </lineage>
</organism>
<evidence type="ECO:0000313" key="1">
    <source>
        <dbReference type="Proteomes" id="UP000887565"/>
    </source>
</evidence>
<dbReference type="WBParaSite" id="nRc.2.0.1.t10527-RA">
    <property type="protein sequence ID" value="nRc.2.0.1.t10527-RA"/>
    <property type="gene ID" value="nRc.2.0.1.g10527"/>
</dbReference>
<reference evidence="2" key="1">
    <citation type="submission" date="2022-11" db="UniProtKB">
        <authorList>
            <consortium name="WormBaseParasite"/>
        </authorList>
    </citation>
    <scope>IDENTIFICATION</scope>
</reference>
<proteinExistence type="predicted"/>
<evidence type="ECO:0000313" key="2">
    <source>
        <dbReference type="WBParaSite" id="nRc.2.0.1.t10527-RA"/>
    </source>
</evidence>
<protein>
    <submittedName>
        <fullName evidence="2">Uncharacterized protein</fullName>
    </submittedName>
</protein>
<keyword evidence="1" id="KW-1185">Reference proteome</keyword>